<evidence type="ECO:0000313" key="1">
    <source>
        <dbReference type="EMBL" id="MCI4394164.1"/>
    </source>
</evidence>
<reference evidence="1 2" key="1">
    <citation type="journal article" date="2022" name="bioRxiv">
        <title>An ancient truncated duplication of the anti-Mullerian hormone receptor type 2 gene is a potential conserved master sex determinant in the Pangasiidae catfish family.</title>
        <authorList>
            <person name="Wen M."/>
            <person name="Pan Q."/>
            <person name="Jouanno E."/>
            <person name="Montfort J."/>
            <person name="Zahm M."/>
            <person name="Cabau C."/>
            <person name="Klopp C."/>
            <person name="Iampietro C."/>
            <person name="Roques C."/>
            <person name="Bouchez O."/>
            <person name="Castinel A."/>
            <person name="Donnadieu C."/>
            <person name="Parrinello H."/>
            <person name="Poncet C."/>
            <person name="Belmonte E."/>
            <person name="Gautier V."/>
            <person name="Avarre J.-C."/>
            <person name="Dugue R."/>
            <person name="Gustiano R."/>
            <person name="Ha T.T.T."/>
            <person name="Campet M."/>
            <person name="Sriphairoj K."/>
            <person name="Ribolli J."/>
            <person name="de Almeida F.L."/>
            <person name="Desvignes T."/>
            <person name="Postlethwait J.H."/>
            <person name="Bucao C.F."/>
            <person name="Robinson-Rechavi M."/>
            <person name="Bobe J."/>
            <person name="Herpin A."/>
            <person name="Guiguen Y."/>
        </authorList>
    </citation>
    <scope>NUCLEOTIDE SEQUENCE [LARGE SCALE GENOMIC DNA]</scope>
    <source>
        <strain evidence="1">YG-Dec2019</strain>
    </source>
</reference>
<name>A0ACC5XS20_PANGG</name>
<accession>A0ACC5XS20</accession>
<proteinExistence type="predicted"/>
<keyword evidence="2" id="KW-1185">Reference proteome</keyword>
<sequence>MQVSFACTEHNLKSRSEDRLCGLRAAPPPGGSSGGGGGAGGGGGGGGGVERSSVQVSNGNYAPQNSVKIRDITGSRGVTQGHAHMKEAFGRHSNMKYR</sequence>
<protein>
    <submittedName>
        <fullName evidence="1">Uncharacterized protein</fullName>
    </submittedName>
</protein>
<dbReference type="Proteomes" id="UP000829447">
    <property type="component" value="Linkage Group LG27"/>
</dbReference>
<organism evidence="1 2">
    <name type="scientific">Pangasianodon gigas</name>
    <name type="common">Mekong giant catfish</name>
    <name type="synonym">Pangasius gigas</name>
    <dbReference type="NCBI Taxonomy" id="30993"/>
    <lineage>
        <taxon>Eukaryota</taxon>
        <taxon>Metazoa</taxon>
        <taxon>Chordata</taxon>
        <taxon>Craniata</taxon>
        <taxon>Vertebrata</taxon>
        <taxon>Euteleostomi</taxon>
        <taxon>Actinopterygii</taxon>
        <taxon>Neopterygii</taxon>
        <taxon>Teleostei</taxon>
        <taxon>Ostariophysi</taxon>
        <taxon>Siluriformes</taxon>
        <taxon>Pangasiidae</taxon>
        <taxon>Pangasianodon</taxon>
    </lineage>
</organism>
<comment type="caution">
    <text evidence="1">The sequence shown here is derived from an EMBL/GenBank/DDBJ whole genome shotgun (WGS) entry which is preliminary data.</text>
</comment>
<gene>
    <name evidence="1" type="ORF">PGIGA_G00165700</name>
</gene>
<dbReference type="EMBL" id="CM040480">
    <property type="protein sequence ID" value="MCI4394164.1"/>
    <property type="molecule type" value="Genomic_DNA"/>
</dbReference>
<evidence type="ECO:0000313" key="2">
    <source>
        <dbReference type="Proteomes" id="UP000829447"/>
    </source>
</evidence>